<name>A0A1J0WL13_9RHOB</name>
<dbReference type="Pfam" id="PF09949">
    <property type="entry name" value="APP1_cat"/>
    <property type="match status" value="1"/>
</dbReference>
<dbReference type="InterPro" id="IPR019236">
    <property type="entry name" value="APP1_cat"/>
</dbReference>
<dbReference type="Proteomes" id="UP000181897">
    <property type="component" value="Chromosome"/>
</dbReference>
<dbReference type="AlphaFoldDB" id="A0A1J0WL13"/>
<gene>
    <name evidence="2" type="ORF">BOO69_17560</name>
</gene>
<evidence type="ECO:0000313" key="3">
    <source>
        <dbReference type="Proteomes" id="UP000181897"/>
    </source>
</evidence>
<sequence>MIGRKLHRLALVAERAVDRLRGPRNRRRVIDPYAGYATPEHLVVRGRVLTGLRRNQPEADQSAWINFRQMVSLFLTSEVAGVEVKARGVTTLSDEEGYFTLLLPRGEESGWVEVTVDITGHEATATCPVLIAHPDAAYGVISDIDDTMLRTGAYSLPRNLWTSLTGNALTREVFEDAPPFMAALSDGERNPVYYVSSSPWNLHHFLRRIFAAAGLVEGPKFLRDFGLGETQFITGTHGDHKGASIDVILAANPALSFILVGDTGQHDAIVYRDAVARHSGRIRAVVLREPGQGPGPEDLAAMQEISLRVPLLHGRTFDGFARVLRAAPAAD</sequence>
<dbReference type="InterPro" id="IPR052935">
    <property type="entry name" value="Mg2+_PAP"/>
</dbReference>
<reference evidence="2 3" key="1">
    <citation type="submission" date="2016-11" db="EMBL/GenBank/DDBJ databases">
        <title>Complete genome sequence of Sulfitobacter sp. AM1-D1, a toxic bacteria associated with marine dinoflagellate Alexandrium minutum in East China Sea.</title>
        <authorList>
            <person name="Yang Q."/>
            <person name="Zhang X."/>
            <person name="Tian X."/>
        </authorList>
    </citation>
    <scope>NUCLEOTIDE SEQUENCE [LARGE SCALE GENOMIC DNA]</scope>
    <source>
        <strain evidence="2 3">AM1-D1</strain>
    </source>
</reference>
<dbReference type="PANTHER" id="PTHR28208">
    <property type="entry name" value="PHOSPHATIDATE PHOSPHATASE APP1"/>
    <property type="match status" value="1"/>
</dbReference>
<dbReference type="OrthoDB" id="9789875at2"/>
<dbReference type="GO" id="GO:0008195">
    <property type="term" value="F:phosphatidate phosphatase activity"/>
    <property type="evidence" value="ECO:0007669"/>
    <property type="project" value="InterPro"/>
</dbReference>
<dbReference type="KEGG" id="suam:BOO69_17560"/>
<accession>A0A1J0WL13</accession>
<proteinExistence type="predicted"/>
<dbReference type="RefSeq" id="WP_071973362.1">
    <property type="nucleotide sequence ID" value="NZ_CP018076.1"/>
</dbReference>
<protein>
    <recommendedName>
        <fullName evidence="1">Phosphatidate phosphatase APP1 catalytic domain-containing protein</fullName>
    </recommendedName>
</protein>
<organism evidence="2 3">
    <name type="scientific">Sulfitobacter alexandrii</name>
    <dbReference type="NCBI Taxonomy" id="1917485"/>
    <lineage>
        <taxon>Bacteria</taxon>
        <taxon>Pseudomonadati</taxon>
        <taxon>Pseudomonadota</taxon>
        <taxon>Alphaproteobacteria</taxon>
        <taxon>Rhodobacterales</taxon>
        <taxon>Roseobacteraceae</taxon>
        <taxon>Sulfitobacter</taxon>
    </lineage>
</organism>
<dbReference type="EMBL" id="CP018076">
    <property type="protein sequence ID" value="APE45015.1"/>
    <property type="molecule type" value="Genomic_DNA"/>
</dbReference>
<evidence type="ECO:0000259" key="1">
    <source>
        <dbReference type="Pfam" id="PF09949"/>
    </source>
</evidence>
<keyword evidence="3" id="KW-1185">Reference proteome</keyword>
<evidence type="ECO:0000313" key="2">
    <source>
        <dbReference type="EMBL" id="APE45015.1"/>
    </source>
</evidence>
<feature type="domain" description="Phosphatidate phosphatase APP1 catalytic" evidence="1">
    <location>
        <begin position="138"/>
        <end position="289"/>
    </location>
</feature>
<dbReference type="PANTHER" id="PTHR28208:SF3">
    <property type="entry name" value="PHOSPHATIDATE PHOSPHATASE APP1"/>
    <property type="match status" value="1"/>
</dbReference>
<dbReference type="STRING" id="1917485.BOO69_17560"/>